<organism evidence="2">
    <name type="scientific">Arundo donax</name>
    <name type="common">Giant reed</name>
    <name type="synonym">Donax arundinaceus</name>
    <dbReference type="NCBI Taxonomy" id="35708"/>
    <lineage>
        <taxon>Eukaryota</taxon>
        <taxon>Viridiplantae</taxon>
        <taxon>Streptophyta</taxon>
        <taxon>Embryophyta</taxon>
        <taxon>Tracheophyta</taxon>
        <taxon>Spermatophyta</taxon>
        <taxon>Magnoliopsida</taxon>
        <taxon>Liliopsida</taxon>
        <taxon>Poales</taxon>
        <taxon>Poaceae</taxon>
        <taxon>PACMAD clade</taxon>
        <taxon>Arundinoideae</taxon>
        <taxon>Arundineae</taxon>
        <taxon>Arundo</taxon>
    </lineage>
</organism>
<proteinExistence type="predicted"/>
<dbReference type="AlphaFoldDB" id="A0A0A9E0Y6"/>
<feature type="compositionally biased region" description="Polar residues" evidence="1">
    <location>
        <begin position="1"/>
        <end position="13"/>
    </location>
</feature>
<accession>A0A0A9E0Y6</accession>
<sequence length="37" mass="4040">MSTPGKYTRSTANKGKEQFKNKEPHTAPNKKGPSPVP</sequence>
<feature type="compositionally biased region" description="Basic and acidic residues" evidence="1">
    <location>
        <begin position="14"/>
        <end position="25"/>
    </location>
</feature>
<evidence type="ECO:0000256" key="1">
    <source>
        <dbReference type="SAM" id="MobiDB-lite"/>
    </source>
</evidence>
<dbReference type="EMBL" id="GBRH01203411">
    <property type="protein sequence ID" value="JAD94484.1"/>
    <property type="molecule type" value="Transcribed_RNA"/>
</dbReference>
<reference evidence="2" key="2">
    <citation type="journal article" date="2015" name="Data Brief">
        <title>Shoot transcriptome of the giant reed, Arundo donax.</title>
        <authorList>
            <person name="Barrero R.A."/>
            <person name="Guerrero F.D."/>
            <person name="Moolhuijzen P."/>
            <person name="Goolsby J.A."/>
            <person name="Tidwell J."/>
            <person name="Bellgard S.E."/>
            <person name="Bellgard M.I."/>
        </authorList>
    </citation>
    <scope>NUCLEOTIDE SEQUENCE</scope>
    <source>
        <tissue evidence="2">Shoot tissue taken approximately 20 cm above the soil surface</tissue>
    </source>
</reference>
<evidence type="ECO:0000313" key="2">
    <source>
        <dbReference type="EMBL" id="JAD94484.1"/>
    </source>
</evidence>
<feature type="region of interest" description="Disordered" evidence="1">
    <location>
        <begin position="1"/>
        <end position="37"/>
    </location>
</feature>
<reference evidence="2" key="1">
    <citation type="submission" date="2014-09" db="EMBL/GenBank/DDBJ databases">
        <authorList>
            <person name="Magalhaes I.L.F."/>
            <person name="Oliveira U."/>
            <person name="Santos F.R."/>
            <person name="Vidigal T.H.D.A."/>
            <person name="Brescovit A.D."/>
            <person name="Santos A.J."/>
        </authorList>
    </citation>
    <scope>NUCLEOTIDE SEQUENCE</scope>
    <source>
        <tissue evidence="2">Shoot tissue taken approximately 20 cm above the soil surface</tissue>
    </source>
</reference>
<protein>
    <submittedName>
        <fullName evidence="2">Uncharacterized protein</fullName>
    </submittedName>
</protein>
<name>A0A0A9E0Y6_ARUDO</name>